<keyword evidence="4" id="KW-0472">Membrane</keyword>
<keyword evidence="7" id="KW-1185">Reference proteome</keyword>
<dbReference type="PROSITE" id="PS51503">
    <property type="entry name" value="HIG1"/>
    <property type="match status" value="1"/>
</dbReference>
<sequence length="102" mass="11236">MNPMEAQKEEISKGAFDTVIDAVKEYKLRSVGCVWAFGIGASMLYNWTRPLPPSVKVIHARLYAQALTLSALVASAGVEMAFPNEVPEEDPNAYTPSARRHQ</sequence>
<evidence type="ECO:0000313" key="6">
    <source>
        <dbReference type="EMBL" id="KAK3282133.1"/>
    </source>
</evidence>
<proteinExistence type="predicted"/>
<dbReference type="AlphaFoldDB" id="A0AAE0GQ40"/>
<feature type="domain" description="HIG1" evidence="5">
    <location>
        <begin position="1"/>
        <end position="90"/>
    </location>
</feature>
<reference evidence="6 7" key="1">
    <citation type="journal article" date="2015" name="Genome Biol. Evol.">
        <title>Comparative Genomics of a Bacterivorous Green Alga Reveals Evolutionary Causalities and Consequences of Phago-Mixotrophic Mode of Nutrition.</title>
        <authorList>
            <person name="Burns J.A."/>
            <person name="Paasch A."/>
            <person name="Narechania A."/>
            <person name="Kim E."/>
        </authorList>
    </citation>
    <scope>NUCLEOTIDE SEQUENCE [LARGE SCALE GENOMIC DNA]</scope>
    <source>
        <strain evidence="6 7">PLY_AMNH</strain>
    </source>
</reference>
<dbReference type="Pfam" id="PF04588">
    <property type="entry name" value="HIG_1_N"/>
    <property type="match status" value="1"/>
</dbReference>
<dbReference type="EMBL" id="LGRX02003525">
    <property type="protein sequence ID" value="KAK3282133.1"/>
    <property type="molecule type" value="Genomic_DNA"/>
</dbReference>
<protein>
    <recommendedName>
        <fullName evidence="5">HIG1 domain-containing protein</fullName>
    </recommendedName>
</protein>
<dbReference type="PANTHER" id="PTHR28018">
    <property type="entry name" value="RESPIRATORY SUPERCOMPLEX FACTOR 2, MITOCHONDRIAL"/>
    <property type="match status" value="1"/>
</dbReference>
<evidence type="ECO:0000259" key="5">
    <source>
        <dbReference type="PROSITE" id="PS51503"/>
    </source>
</evidence>
<dbReference type="PANTHER" id="PTHR28018:SF2">
    <property type="entry name" value="F18C1.18 PROTEIN-RELATED"/>
    <property type="match status" value="1"/>
</dbReference>
<dbReference type="GO" id="GO:0033617">
    <property type="term" value="P:mitochondrial respiratory chain complex IV assembly"/>
    <property type="evidence" value="ECO:0007669"/>
    <property type="project" value="TreeGrafter"/>
</dbReference>
<evidence type="ECO:0000256" key="4">
    <source>
        <dbReference type="ARBA" id="ARBA00023136"/>
    </source>
</evidence>
<organism evidence="6 7">
    <name type="scientific">Cymbomonas tetramitiformis</name>
    <dbReference type="NCBI Taxonomy" id="36881"/>
    <lineage>
        <taxon>Eukaryota</taxon>
        <taxon>Viridiplantae</taxon>
        <taxon>Chlorophyta</taxon>
        <taxon>Pyramimonadophyceae</taxon>
        <taxon>Pyramimonadales</taxon>
        <taxon>Pyramimonadaceae</taxon>
        <taxon>Cymbomonas</taxon>
    </lineage>
</organism>
<name>A0AAE0GQ40_9CHLO</name>
<comment type="subcellular location">
    <subcellularLocation>
        <location evidence="1">Mitochondrion</location>
    </subcellularLocation>
</comment>
<accession>A0AAE0GQ40</accession>
<evidence type="ECO:0000313" key="7">
    <source>
        <dbReference type="Proteomes" id="UP001190700"/>
    </source>
</evidence>
<dbReference type="Gene3D" id="6.10.140.1320">
    <property type="match status" value="1"/>
</dbReference>
<keyword evidence="3" id="KW-1133">Transmembrane helix</keyword>
<dbReference type="InterPro" id="IPR040153">
    <property type="entry name" value="Rcf2"/>
</dbReference>
<evidence type="ECO:0000256" key="1">
    <source>
        <dbReference type="ARBA" id="ARBA00004173"/>
    </source>
</evidence>
<keyword evidence="2" id="KW-0812">Transmembrane</keyword>
<gene>
    <name evidence="6" type="ORF">CYMTET_10107</name>
</gene>
<evidence type="ECO:0000256" key="2">
    <source>
        <dbReference type="ARBA" id="ARBA00022692"/>
    </source>
</evidence>
<dbReference type="Proteomes" id="UP001190700">
    <property type="component" value="Unassembled WGS sequence"/>
</dbReference>
<dbReference type="GO" id="GO:0005739">
    <property type="term" value="C:mitochondrion"/>
    <property type="evidence" value="ECO:0007669"/>
    <property type="project" value="UniProtKB-SubCell"/>
</dbReference>
<comment type="caution">
    <text evidence="6">The sequence shown here is derived from an EMBL/GenBank/DDBJ whole genome shotgun (WGS) entry which is preliminary data.</text>
</comment>
<evidence type="ECO:0000256" key="3">
    <source>
        <dbReference type="ARBA" id="ARBA00022989"/>
    </source>
</evidence>
<dbReference type="InterPro" id="IPR007667">
    <property type="entry name" value="Hypoxia_induced_domain"/>
</dbReference>